<dbReference type="InterPro" id="IPR007219">
    <property type="entry name" value="XnlR_reg_dom"/>
</dbReference>
<feature type="region of interest" description="Disordered" evidence="8">
    <location>
        <begin position="235"/>
        <end position="265"/>
    </location>
</feature>
<feature type="compositionally biased region" description="Polar residues" evidence="8">
    <location>
        <begin position="94"/>
        <end position="109"/>
    </location>
</feature>
<comment type="subcellular location">
    <subcellularLocation>
        <location evidence="1">Nucleus</location>
    </subcellularLocation>
</comment>
<gene>
    <name evidence="10" type="ORF">PFICI_15048</name>
</gene>
<feature type="domain" description="Zn(2)-C6 fungal-type" evidence="9">
    <location>
        <begin position="22"/>
        <end position="52"/>
    </location>
</feature>
<dbReference type="OrthoDB" id="27934at2759"/>
<keyword evidence="7" id="KW-0539">Nucleus</keyword>
<dbReference type="InterPro" id="IPR001138">
    <property type="entry name" value="Zn2Cys6_DnaBD"/>
</dbReference>
<dbReference type="RefSeq" id="XP_007841820.1">
    <property type="nucleotide sequence ID" value="XM_007843629.1"/>
</dbReference>
<dbReference type="CDD" id="cd00067">
    <property type="entry name" value="GAL4"/>
    <property type="match status" value="1"/>
</dbReference>
<accession>W3WHS2</accession>
<keyword evidence="2" id="KW-0479">Metal-binding</keyword>
<dbReference type="EMBL" id="KI912122">
    <property type="protein sequence ID" value="ETS73443.1"/>
    <property type="molecule type" value="Genomic_DNA"/>
</dbReference>
<dbReference type="GO" id="GO:0043565">
    <property type="term" value="F:sequence-specific DNA binding"/>
    <property type="evidence" value="ECO:0007669"/>
    <property type="project" value="TreeGrafter"/>
</dbReference>
<dbReference type="GO" id="GO:0000981">
    <property type="term" value="F:DNA-binding transcription factor activity, RNA polymerase II-specific"/>
    <property type="evidence" value="ECO:0007669"/>
    <property type="project" value="InterPro"/>
</dbReference>
<dbReference type="GO" id="GO:0045944">
    <property type="term" value="P:positive regulation of transcription by RNA polymerase II"/>
    <property type="evidence" value="ECO:0007669"/>
    <property type="project" value="TreeGrafter"/>
</dbReference>
<dbReference type="Gene3D" id="4.10.240.10">
    <property type="entry name" value="Zn(2)-C6 fungal-type DNA-binding domain"/>
    <property type="match status" value="1"/>
</dbReference>
<dbReference type="SUPFAM" id="SSF57701">
    <property type="entry name" value="Zn2/Cys6 DNA-binding domain"/>
    <property type="match status" value="1"/>
</dbReference>
<dbReference type="GO" id="GO:0008270">
    <property type="term" value="F:zinc ion binding"/>
    <property type="evidence" value="ECO:0007669"/>
    <property type="project" value="InterPro"/>
</dbReference>
<organism evidence="10 11">
    <name type="scientific">Pestalotiopsis fici (strain W106-1 / CGMCC3.15140)</name>
    <dbReference type="NCBI Taxonomy" id="1229662"/>
    <lineage>
        <taxon>Eukaryota</taxon>
        <taxon>Fungi</taxon>
        <taxon>Dikarya</taxon>
        <taxon>Ascomycota</taxon>
        <taxon>Pezizomycotina</taxon>
        <taxon>Sordariomycetes</taxon>
        <taxon>Xylariomycetidae</taxon>
        <taxon>Amphisphaeriales</taxon>
        <taxon>Sporocadaceae</taxon>
        <taxon>Pestalotiopsis</taxon>
    </lineage>
</organism>
<dbReference type="KEGG" id="pfy:PFICI_15048"/>
<evidence type="ECO:0000256" key="5">
    <source>
        <dbReference type="ARBA" id="ARBA00023125"/>
    </source>
</evidence>
<dbReference type="PROSITE" id="PS00463">
    <property type="entry name" value="ZN2_CY6_FUNGAL_1"/>
    <property type="match status" value="1"/>
</dbReference>
<feature type="region of interest" description="Disordered" evidence="8">
    <location>
        <begin position="144"/>
        <end position="168"/>
    </location>
</feature>
<dbReference type="OMA" id="CTAAMTE"/>
<dbReference type="InterPro" id="IPR036864">
    <property type="entry name" value="Zn2-C6_fun-type_DNA-bd_sf"/>
</dbReference>
<dbReference type="eggNOG" id="ENOG502RB89">
    <property type="taxonomic scope" value="Eukaryota"/>
</dbReference>
<evidence type="ECO:0000256" key="7">
    <source>
        <dbReference type="ARBA" id="ARBA00023242"/>
    </source>
</evidence>
<evidence type="ECO:0000256" key="2">
    <source>
        <dbReference type="ARBA" id="ARBA00022723"/>
    </source>
</evidence>
<evidence type="ECO:0000256" key="1">
    <source>
        <dbReference type="ARBA" id="ARBA00004123"/>
    </source>
</evidence>
<evidence type="ECO:0000256" key="4">
    <source>
        <dbReference type="ARBA" id="ARBA00023015"/>
    </source>
</evidence>
<dbReference type="SMART" id="SM00066">
    <property type="entry name" value="GAL4"/>
    <property type="match status" value="1"/>
</dbReference>
<feature type="region of interest" description="Disordered" evidence="8">
    <location>
        <begin position="89"/>
        <end position="112"/>
    </location>
</feature>
<dbReference type="CDD" id="cd12148">
    <property type="entry name" value="fungal_TF_MHR"/>
    <property type="match status" value="1"/>
</dbReference>
<dbReference type="PANTHER" id="PTHR47782:SF12">
    <property type="entry name" value="ZN(II)2CYS6 TRANSCRIPTION FACTOR (EUROFUNG)"/>
    <property type="match status" value="1"/>
</dbReference>
<keyword evidence="5" id="KW-0238">DNA-binding</keyword>
<name>W3WHS2_PESFW</name>
<reference evidence="11" key="1">
    <citation type="journal article" date="2015" name="BMC Genomics">
        <title>Genomic and transcriptomic analysis of the endophytic fungus Pestalotiopsis fici reveals its lifestyle and high potential for synthesis of natural products.</title>
        <authorList>
            <person name="Wang X."/>
            <person name="Zhang X."/>
            <person name="Liu L."/>
            <person name="Xiang M."/>
            <person name="Wang W."/>
            <person name="Sun X."/>
            <person name="Che Y."/>
            <person name="Guo L."/>
            <person name="Liu G."/>
            <person name="Guo L."/>
            <person name="Wang C."/>
            <person name="Yin W.B."/>
            <person name="Stadler M."/>
            <person name="Zhang X."/>
            <person name="Liu X."/>
        </authorList>
    </citation>
    <scope>NUCLEOTIDE SEQUENCE [LARGE SCALE GENOMIC DNA]</scope>
    <source>
        <strain evidence="11">W106-1 / CGMCC3.15140</strain>
    </source>
</reference>
<keyword evidence="3" id="KW-0862">Zinc</keyword>
<evidence type="ECO:0000313" key="10">
    <source>
        <dbReference type="EMBL" id="ETS73443.1"/>
    </source>
</evidence>
<keyword evidence="11" id="KW-1185">Reference proteome</keyword>
<dbReference type="Pfam" id="PF04082">
    <property type="entry name" value="Fungal_trans"/>
    <property type="match status" value="1"/>
</dbReference>
<dbReference type="PROSITE" id="PS50048">
    <property type="entry name" value="ZN2_CY6_FUNGAL_2"/>
    <property type="match status" value="1"/>
</dbReference>
<dbReference type="HOGENOM" id="CLU_015195_0_0_1"/>
<keyword evidence="4" id="KW-0805">Transcription regulation</keyword>
<evidence type="ECO:0000313" key="11">
    <source>
        <dbReference type="Proteomes" id="UP000030651"/>
    </source>
</evidence>
<dbReference type="GeneID" id="19280061"/>
<proteinExistence type="predicted"/>
<dbReference type="PANTHER" id="PTHR47782">
    <property type="entry name" value="ZN(II)2CYS6 TRANSCRIPTION FACTOR (EUROFUNG)-RELATED"/>
    <property type="match status" value="1"/>
</dbReference>
<evidence type="ECO:0000256" key="8">
    <source>
        <dbReference type="SAM" id="MobiDB-lite"/>
    </source>
</evidence>
<evidence type="ECO:0000259" key="9">
    <source>
        <dbReference type="PROSITE" id="PS50048"/>
    </source>
</evidence>
<dbReference type="InParanoid" id="W3WHS2"/>
<keyword evidence="6" id="KW-0804">Transcription</keyword>
<dbReference type="STRING" id="1229662.W3WHS2"/>
<feature type="compositionally biased region" description="Basic and acidic residues" evidence="8">
    <location>
        <begin position="242"/>
        <end position="255"/>
    </location>
</feature>
<dbReference type="Pfam" id="PF00172">
    <property type="entry name" value="Zn_clus"/>
    <property type="match status" value="1"/>
</dbReference>
<evidence type="ECO:0000256" key="3">
    <source>
        <dbReference type="ARBA" id="ARBA00022833"/>
    </source>
</evidence>
<dbReference type="Proteomes" id="UP000030651">
    <property type="component" value="Unassembled WGS sequence"/>
</dbReference>
<dbReference type="GO" id="GO:0006351">
    <property type="term" value="P:DNA-templated transcription"/>
    <property type="evidence" value="ECO:0007669"/>
    <property type="project" value="InterPro"/>
</dbReference>
<dbReference type="AlphaFoldDB" id="W3WHS2"/>
<dbReference type="InterPro" id="IPR052202">
    <property type="entry name" value="Yeast_MetPath_Reg"/>
</dbReference>
<dbReference type="GO" id="GO:0005634">
    <property type="term" value="C:nucleus"/>
    <property type="evidence" value="ECO:0007669"/>
    <property type="project" value="UniProtKB-SubCell"/>
</dbReference>
<sequence>MPANRKQMSQPASSGTTVPQIACTRCRRRKKKCDHALPTCGQCLRSGVECVRFLERKPRDSAVVPWDFVKHLEARIARLEKRVSNCTCHRSEQHSPSQATASSNHTSPPRTWVEVPDFVHHADHSDADADSRSRVSLNIVQSRSDVSPLDSHMHMTTPPANDEGNNQNSGQHLPVRERDLHNYLEYVHPNWSLLEEDDLSEWFAAHVKQRITEKDHYKSFFVLLACAIGALYSTPSEGASPQHERSQALRKEAVSRHLQHATSRSPTMRTQAYLLIVIHALHCPTPFELHDITNEAILEVTSALCNHTSGLAMSPEMDESSGTHRFVLLPCFSAYQIIASLWSRPFPSLVASMDRKIEEQGFWLTYGIEQLDAATEHVFSVRVIQSKIQRLWSPSQGQGSQECHRIAGVRGIATELMQWRAMIPLVSNHAHKSTNSHPLAMLKLYDLCIFNLYQNESHVPDREETLALLFAASESIRCFRRIQLHRPQVYYTWSGLFEQFRAGITLLSCFWETDHPRRAVVFAAPETHQALEDCELTLECFTRRWESAWVFLKVYKLILSTTPLWPRDESDFTVPKATAERLSPLVRQLQQSRVSEAVISMINRVIARA</sequence>
<evidence type="ECO:0000256" key="6">
    <source>
        <dbReference type="ARBA" id="ARBA00023163"/>
    </source>
</evidence>
<protein>
    <recommendedName>
        <fullName evidence="9">Zn(2)-C6 fungal-type domain-containing protein</fullName>
    </recommendedName>
</protein>